<proteinExistence type="predicted"/>
<feature type="compositionally biased region" description="Polar residues" evidence="1">
    <location>
        <begin position="350"/>
        <end position="361"/>
    </location>
</feature>
<feature type="region of interest" description="Disordered" evidence="1">
    <location>
        <begin position="350"/>
        <end position="376"/>
    </location>
</feature>
<feature type="region of interest" description="Disordered" evidence="1">
    <location>
        <begin position="395"/>
        <end position="518"/>
    </location>
</feature>
<protein>
    <submittedName>
        <fullName evidence="2">Uncharacterized protein</fullName>
    </submittedName>
</protein>
<feature type="compositionally biased region" description="Low complexity" evidence="1">
    <location>
        <begin position="153"/>
        <end position="169"/>
    </location>
</feature>
<dbReference type="Pfam" id="PF09441">
    <property type="entry name" value="Abp2"/>
    <property type="match status" value="1"/>
</dbReference>
<dbReference type="EMBL" id="JAANQT010000012">
    <property type="protein sequence ID" value="KAG1316005.1"/>
    <property type="molecule type" value="Genomic_DNA"/>
</dbReference>
<dbReference type="AlphaFoldDB" id="A0A9P6XKD6"/>
<feature type="region of interest" description="Disordered" evidence="1">
    <location>
        <begin position="153"/>
        <end position="200"/>
    </location>
</feature>
<gene>
    <name evidence="2" type="ORF">G6F64_000212</name>
</gene>
<comment type="caution">
    <text evidence="2">The sequence shown here is derived from an EMBL/GenBank/DDBJ whole genome shotgun (WGS) entry which is preliminary data.</text>
</comment>
<feature type="region of interest" description="Disordered" evidence="1">
    <location>
        <begin position="20"/>
        <end position="44"/>
    </location>
</feature>
<feature type="compositionally biased region" description="Polar residues" evidence="1">
    <location>
        <begin position="170"/>
        <end position="200"/>
    </location>
</feature>
<dbReference type="InterPro" id="IPR018562">
    <property type="entry name" value="ARS-binding_2"/>
</dbReference>
<dbReference type="GO" id="GO:0003688">
    <property type="term" value="F:DNA replication origin binding"/>
    <property type="evidence" value="ECO:0007669"/>
    <property type="project" value="TreeGrafter"/>
</dbReference>
<reference evidence="2" key="1">
    <citation type="journal article" date="2020" name="Microb. Genom.">
        <title>Genetic diversity of clinical and environmental Mucorales isolates obtained from an investigation of mucormycosis cases among solid organ transplant recipients.</title>
        <authorList>
            <person name="Nguyen M.H."/>
            <person name="Kaul D."/>
            <person name="Muto C."/>
            <person name="Cheng S.J."/>
            <person name="Richter R.A."/>
            <person name="Bruno V.M."/>
            <person name="Liu G."/>
            <person name="Beyhan S."/>
            <person name="Sundermann A.J."/>
            <person name="Mounaud S."/>
            <person name="Pasculle A.W."/>
            <person name="Nierman W.C."/>
            <person name="Driscoll E."/>
            <person name="Cumbie R."/>
            <person name="Clancy C.J."/>
            <person name="Dupont C.L."/>
        </authorList>
    </citation>
    <scope>NUCLEOTIDE SEQUENCE</scope>
    <source>
        <strain evidence="2">GL11</strain>
    </source>
</reference>
<evidence type="ECO:0000256" key="1">
    <source>
        <dbReference type="SAM" id="MobiDB-lite"/>
    </source>
</evidence>
<feature type="compositionally biased region" description="Low complexity" evidence="1">
    <location>
        <begin position="20"/>
        <end position="33"/>
    </location>
</feature>
<dbReference type="PANTHER" id="PTHR42048:SF1">
    <property type="entry name" value="ARS-BINDING PROTEIN 2"/>
    <property type="match status" value="1"/>
</dbReference>
<dbReference type="Proteomes" id="UP000716291">
    <property type="component" value="Unassembled WGS sequence"/>
</dbReference>
<organism evidence="2 3">
    <name type="scientific">Rhizopus oryzae</name>
    <name type="common">Mucormycosis agent</name>
    <name type="synonym">Rhizopus arrhizus var. delemar</name>
    <dbReference type="NCBI Taxonomy" id="64495"/>
    <lineage>
        <taxon>Eukaryota</taxon>
        <taxon>Fungi</taxon>
        <taxon>Fungi incertae sedis</taxon>
        <taxon>Mucoromycota</taxon>
        <taxon>Mucoromycotina</taxon>
        <taxon>Mucoromycetes</taxon>
        <taxon>Mucorales</taxon>
        <taxon>Mucorineae</taxon>
        <taxon>Rhizopodaceae</taxon>
        <taxon>Rhizopus</taxon>
    </lineage>
</organism>
<evidence type="ECO:0000313" key="2">
    <source>
        <dbReference type="EMBL" id="KAG1316005.1"/>
    </source>
</evidence>
<evidence type="ECO:0000313" key="3">
    <source>
        <dbReference type="Proteomes" id="UP000716291"/>
    </source>
</evidence>
<accession>A0A9P6XKD6</accession>
<sequence length="615" mass="69757">MNLSDIVDRAAAEKRGSLDNLNSFLPLSNNPSSSKEEQRSSNETKVFNTSAPAYTFAFSPPQQTQPPITAWTERAKTIRNEPERVFLIPHNAPQSSEHTLLKQNKTISPTLINSHLLQQIEKNKVMPSSNQSPFQQTSYRIPKNNALEQSRSTLNQSNLQQQTSNTASSITTNGDATPSLSSSIQTPSKPTISNQAISRENIPASNSKVGNALKRIREQAYSFSKLTVTGRNVSAENIADGYVQFLVSHDPRYLESLSSMLSAKRKILTVPKTNTYGIAYTIWDLFCSISRLQKKEIKNWSQLVSMLGLDNAHGRPQFAQRIKRWMHKHKIDCYFNYLLGNDYDFHNPQSSRNKSILSVNPTPKRKGKEKEGIVEEDELEGADMDYLKDNDVDYEEEEGQRARPLMLPPGGKKRLRHNSDPEKMMQAARNFIKRRRDNDSDGEEENGENEREKVLLNGRNERKRKNDERQMNGQKNEIGALSKVENSNGYVHSQYQQENEDDEDELESSASSSASPAIRQMEIPISNVIKRSSTCNNCDMLGAEIMSLKKEVANLKSYMSAVEDSLTRQKKVVETSQLYINQLLLEKLKLRGHYTKWKQKLAKDILDGPTIPEEE</sequence>
<dbReference type="PANTHER" id="PTHR42048">
    <property type="entry name" value="ARS-BINDING PROTEIN 2"/>
    <property type="match status" value="1"/>
</dbReference>
<feature type="compositionally biased region" description="Low complexity" evidence="1">
    <location>
        <begin position="508"/>
        <end position="517"/>
    </location>
</feature>
<keyword evidence="3" id="KW-1185">Reference proteome</keyword>
<name>A0A9P6XKD6_RHIOR</name>
<feature type="compositionally biased region" description="Acidic residues" evidence="1">
    <location>
        <begin position="498"/>
        <end position="507"/>
    </location>
</feature>